<evidence type="ECO:0000256" key="4">
    <source>
        <dbReference type="HAMAP-Rule" id="MF_01241"/>
    </source>
</evidence>
<evidence type="ECO:0000313" key="6">
    <source>
        <dbReference type="EMBL" id="TWS98676.1"/>
    </source>
</evidence>
<dbReference type="InterPro" id="IPR006148">
    <property type="entry name" value="Glc/Gal-6P_isomerase"/>
</dbReference>
<proteinExistence type="inferred from homology"/>
<evidence type="ECO:0000256" key="1">
    <source>
        <dbReference type="ARBA" id="ARBA00000644"/>
    </source>
</evidence>
<dbReference type="RefSeq" id="WP_146565473.1">
    <property type="nucleotide sequence ID" value="NZ_VOHL01000001.1"/>
</dbReference>
<comment type="pathway">
    <text evidence="4">Amino-sugar metabolism; N-acetylneuraminate degradation; D-fructose 6-phosphate from N-acetylneuraminate: step 5/5.</text>
</comment>
<dbReference type="Gene3D" id="3.40.50.1360">
    <property type="match status" value="1"/>
</dbReference>
<name>A0A5C5SCI4_9STRE</name>
<evidence type="ECO:0000256" key="2">
    <source>
        <dbReference type="ARBA" id="ARBA00022801"/>
    </source>
</evidence>
<dbReference type="PANTHER" id="PTHR11280">
    <property type="entry name" value="GLUCOSAMINE-6-PHOSPHATE ISOMERASE"/>
    <property type="match status" value="1"/>
</dbReference>
<dbReference type="NCBIfam" id="TIGR00502">
    <property type="entry name" value="nagB"/>
    <property type="match status" value="1"/>
</dbReference>
<feature type="active site" description="Proton acceptor; for enolization step" evidence="4">
    <location>
        <position position="62"/>
    </location>
</feature>
<protein>
    <recommendedName>
        <fullName evidence="4">Glucosamine-6-phosphate deaminase</fullName>
        <ecNumber evidence="4">3.5.99.6</ecNumber>
    </recommendedName>
    <alternativeName>
        <fullName evidence="4">GlcN6P deaminase</fullName>
        <shortName evidence="4">GNPDA</shortName>
    </alternativeName>
    <alternativeName>
        <fullName evidence="4">Glucosamine-6-phosphate isomerase</fullName>
    </alternativeName>
</protein>
<dbReference type="AlphaFoldDB" id="A0A5C5SCI4"/>
<comment type="similarity">
    <text evidence="4">Belongs to the glucosamine/galactosamine-6-phosphate isomerase family. NagB subfamily.</text>
</comment>
<evidence type="ECO:0000259" key="5">
    <source>
        <dbReference type="Pfam" id="PF01182"/>
    </source>
</evidence>
<comment type="function">
    <text evidence="4">Catalyzes the reversible isomerization-deamination of glucosamine 6-phosphate (GlcN6P) to form fructose 6-phosphate (Fru6P) and ammonium ion.</text>
</comment>
<dbReference type="GO" id="GO:0042802">
    <property type="term" value="F:identical protein binding"/>
    <property type="evidence" value="ECO:0007669"/>
    <property type="project" value="TreeGrafter"/>
</dbReference>
<comment type="caution">
    <text evidence="6">The sequence shown here is derived from an EMBL/GenBank/DDBJ whole genome shotgun (WGS) entry which is preliminary data.</text>
</comment>
<dbReference type="PANTHER" id="PTHR11280:SF5">
    <property type="entry name" value="GLUCOSAMINE-6-PHOSPHATE ISOMERASE"/>
    <property type="match status" value="1"/>
</dbReference>
<dbReference type="GO" id="GO:0005975">
    <property type="term" value="P:carbohydrate metabolic process"/>
    <property type="evidence" value="ECO:0007669"/>
    <property type="project" value="InterPro"/>
</dbReference>
<dbReference type="CDD" id="cd01399">
    <property type="entry name" value="GlcN6P_deaminase"/>
    <property type="match status" value="1"/>
</dbReference>
<dbReference type="GO" id="GO:0019262">
    <property type="term" value="P:N-acetylneuraminate catabolic process"/>
    <property type="evidence" value="ECO:0007669"/>
    <property type="project" value="UniProtKB-UniRule"/>
</dbReference>
<comment type="catalytic activity">
    <reaction evidence="1 4">
        <text>alpha-D-glucosamine 6-phosphate + H2O = beta-D-fructose 6-phosphate + NH4(+)</text>
        <dbReference type="Rhea" id="RHEA:12172"/>
        <dbReference type="ChEBI" id="CHEBI:15377"/>
        <dbReference type="ChEBI" id="CHEBI:28938"/>
        <dbReference type="ChEBI" id="CHEBI:57634"/>
        <dbReference type="ChEBI" id="CHEBI:75989"/>
        <dbReference type="EC" id="3.5.99.6"/>
    </reaction>
</comment>
<feature type="active site" description="Proton acceptor; for ring-opening step" evidence="4">
    <location>
        <position position="130"/>
    </location>
</feature>
<dbReference type="GO" id="GO:0005737">
    <property type="term" value="C:cytoplasm"/>
    <property type="evidence" value="ECO:0007669"/>
    <property type="project" value="TreeGrafter"/>
</dbReference>
<evidence type="ECO:0000256" key="3">
    <source>
        <dbReference type="ARBA" id="ARBA00023277"/>
    </source>
</evidence>
<feature type="domain" description="Glucosamine/galactosamine-6-phosphate isomerase" evidence="5">
    <location>
        <begin position="21"/>
        <end position="220"/>
    </location>
</feature>
<keyword evidence="2 4" id="KW-0378">Hydrolase</keyword>
<gene>
    <name evidence="4 6" type="primary">nagB</name>
    <name evidence="6" type="ORF">FRX57_00165</name>
</gene>
<dbReference type="EMBL" id="VOHL01000001">
    <property type="protein sequence ID" value="TWS98676.1"/>
    <property type="molecule type" value="Genomic_DNA"/>
</dbReference>
<feature type="active site" description="For ring-opening step" evidence="4">
    <location>
        <position position="135"/>
    </location>
</feature>
<reference evidence="6 7" key="1">
    <citation type="submission" date="2019-08" db="EMBL/GenBank/DDBJ databases">
        <authorList>
            <person name="Lei W."/>
        </authorList>
    </citation>
    <scope>NUCLEOTIDE SEQUENCE [LARGE SCALE GENOMIC DNA]</scope>
    <source>
        <strain evidence="6 7">CCUG 66496</strain>
    </source>
</reference>
<dbReference type="OrthoDB" id="9791139at2"/>
<accession>A0A5C5SCI4</accession>
<dbReference type="GO" id="GO:0004342">
    <property type="term" value="F:glucosamine-6-phosphate deaminase activity"/>
    <property type="evidence" value="ECO:0007669"/>
    <property type="project" value="UniProtKB-UniRule"/>
</dbReference>
<dbReference type="GO" id="GO:0006043">
    <property type="term" value="P:glucosamine catabolic process"/>
    <property type="evidence" value="ECO:0007669"/>
    <property type="project" value="TreeGrafter"/>
</dbReference>
<feature type="active site" description="For ring-opening step" evidence="4">
    <location>
        <position position="128"/>
    </location>
</feature>
<dbReference type="InterPro" id="IPR037171">
    <property type="entry name" value="NagB/RpiA_transferase-like"/>
</dbReference>
<dbReference type="EC" id="3.5.99.6" evidence="4"/>
<dbReference type="HAMAP" id="MF_01241">
    <property type="entry name" value="GlcN6P_deamin"/>
    <property type="match status" value="1"/>
</dbReference>
<dbReference type="Pfam" id="PF01182">
    <property type="entry name" value="Glucosamine_iso"/>
    <property type="match status" value="1"/>
</dbReference>
<sequence>MKLVVVDNQQAGSKIAFDVIAEKIKAGAQVLGLATGSSPIALYQQMVASSLDFSRIRTINLDEYVGLSAQDQQSYHYFMEQQLFGHRQFKEHFLPNGLAEDLVAETERYNQVLQAYPIDVQILGLGQNGHIGFNEPGTPFDSQTHVVDLAASTIQANARFFENSEQVPRQAISMGIASIMSAKSIILMAYGLEKAAAVKAMVEGPVNPDLPASILQEHDDVLVILDQEAASQLSQQR</sequence>
<dbReference type="SUPFAM" id="SSF100950">
    <property type="entry name" value="NagB/RpiA/CoA transferase-like"/>
    <property type="match status" value="1"/>
</dbReference>
<dbReference type="GO" id="GO:0006046">
    <property type="term" value="P:N-acetylglucosamine catabolic process"/>
    <property type="evidence" value="ECO:0007669"/>
    <property type="project" value="UniProtKB-UniRule"/>
</dbReference>
<comment type="caution">
    <text evidence="4">Lacks conserved residue(s) required for the propagation of feature annotation.</text>
</comment>
<keyword evidence="3 4" id="KW-0119">Carbohydrate metabolism</keyword>
<dbReference type="FunFam" id="3.40.50.1360:FF:000003">
    <property type="entry name" value="Glucosamine-6-phosphate deaminase"/>
    <property type="match status" value="1"/>
</dbReference>
<keyword evidence="7" id="KW-1185">Reference proteome</keyword>
<evidence type="ECO:0000313" key="7">
    <source>
        <dbReference type="Proteomes" id="UP000317430"/>
    </source>
</evidence>
<dbReference type="InterPro" id="IPR004547">
    <property type="entry name" value="Glucosamine6P_isomerase"/>
</dbReference>
<dbReference type="UniPathway" id="UPA00629">
    <property type="reaction ID" value="UER00684"/>
</dbReference>
<dbReference type="Proteomes" id="UP000317430">
    <property type="component" value="Unassembled WGS sequence"/>
</dbReference>
<organism evidence="6 7">
    <name type="scientific">Streptococcus cuniculipharyngis</name>
    <dbReference type="NCBI Taxonomy" id="1562651"/>
    <lineage>
        <taxon>Bacteria</taxon>
        <taxon>Bacillati</taxon>
        <taxon>Bacillota</taxon>
        <taxon>Bacilli</taxon>
        <taxon>Lactobacillales</taxon>
        <taxon>Streptococcaceae</taxon>
        <taxon>Streptococcus</taxon>
    </lineage>
</organism>